<evidence type="ECO:0000256" key="4">
    <source>
        <dbReference type="ARBA" id="ARBA00022801"/>
    </source>
</evidence>
<keyword evidence="5" id="KW-0269">Exonuclease</keyword>
<dbReference type="SUPFAM" id="SSF53098">
    <property type="entry name" value="Ribonuclease H-like"/>
    <property type="match status" value="1"/>
</dbReference>
<evidence type="ECO:0000256" key="6">
    <source>
        <dbReference type="ARBA" id="ARBA00022842"/>
    </source>
</evidence>
<dbReference type="GO" id="GO:0006308">
    <property type="term" value="P:DNA catabolic process"/>
    <property type="evidence" value="ECO:0007669"/>
    <property type="project" value="TreeGrafter"/>
</dbReference>
<dbReference type="PANTHER" id="PTHR13058:SF19">
    <property type="entry name" value="LD40940P"/>
    <property type="match status" value="1"/>
</dbReference>
<feature type="region of interest" description="Disordered" evidence="7">
    <location>
        <begin position="443"/>
        <end position="467"/>
    </location>
</feature>
<dbReference type="EMBL" id="JAHQIW010007294">
    <property type="protein sequence ID" value="KAJ1373472.1"/>
    <property type="molecule type" value="Genomic_DNA"/>
</dbReference>
<dbReference type="Proteomes" id="UP001196413">
    <property type="component" value="Unassembled WGS sequence"/>
</dbReference>
<dbReference type="InterPro" id="IPR012337">
    <property type="entry name" value="RNaseH-like_sf"/>
</dbReference>
<dbReference type="GO" id="GO:0046872">
    <property type="term" value="F:metal ion binding"/>
    <property type="evidence" value="ECO:0007669"/>
    <property type="project" value="UniProtKB-KW"/>
</dbReference>
<dbReference type="InterPro" id="IPR040393">
    <property type="entry name" value="TREX1/2"/>
</dbReference>
<keyword evidence="4" id="KW-0378">Hydrolase</keyword>
<dbReference type="GO" id="GO:0008296">
    <property type="term" value="F:3'-5'-DNA exonuclease activity"/>
    <property type="evidence" value="ECO:0007669"/>
    <property type="project" value="TreeGrafter"/>
</dbReference>
<comment type="cofactor">
    <cofactor evidence="1">
        <name>Mg(2+)</name>
        <dbReference type="ChEBI" id="CHEBI:18420"/>
    </cofactor>
</comment>
<sequence length="578" mass="65926">MITTGSEIVEIQKLFEVVSHVWWEDAVVERERNDVMTDSDGSAGSFFEEPVFRGSLNRDEEETQPLDFGDEHEVENDSSEGSPFVAQMPPTPPLQQHRTVDERHSPPLPTTSIKIAQFASKLGITSDVNPSTTGCPSTTDDDGQRPSTSTSHLKRSAKITISPTKIIKRRRFGSGEPVRTFVFMDFETTGMIGGNQDNQRCLLDRKLSDPEDYSNSLSKLILETQRSEYPRITEMSFISVPRETFTRAQVRMQELCNEMENGCIRVRVAANVHTRQLNPELDDRRWHNYESSRVAGKSCISLPREDLILKQTFAQEWPAVRNFLDSCPKPACIVAHNGLCFDYRVLYGELSRCGFIEQDMGIPEGVVFIDSYLTIRELEDMHRNELHHVTKLVDWKLLSENICPTHVPAFEEEAGAAREVENRPVSVVQQEFEEMNFPLHLAPQRLDEPHSPIRPPPVRGTRSESPKVSCRRRLFDAEPPVNDHPLLFLNAEEWSPAKRRRVRPEFFKRTTGGRWDFNRSVAQMSTRNKLTTIYEAVLKGEYDAHFAQDDADALLQVCLAYGSEFLDYADNKAADFPF</sequence>
<protein>
    <recommendedName>
        <fullName evidence="10">Exonuclease domain-containing protein</fullName>
    </recommendedName>
</protein>
<evidence type="ECO:0000256" key="5">
    <source>
        <dbReference type="ARBA" id="ARBA00022839"/>
    </source>
</evidence>
<feature type="compositionally biased region" description="Acidic residues" evidence="7">
    <location>
        <begin position="59"/>
        <end position="78"/>
    </location>
</feature>
<dbReference type="InterPro" id="IPR036397">
    <property type="entry name" value="RNaseH_sf"/>
</dbReference>
<evidence type="ECO:0000313" key="9">
    <source>
        <dbReference type="Proteomes" id="UP001196413"/>
    </source>
</evidence>
<evidence type="ECO:0000256" key="2">
    <source>
        <dbReference type="ARBA" id="ARBA00022722"/>
    </source>
</evidence>
<keyword evidence="6" id="KW-0460">Magnesium</keyword>
<name>A0AAD5RBV5_PARTN</name>
<feature type="compositionally biased region" description="Polar residues" evidence="7">
    <location>
        <begin position="126"/>
        <end position="138"/>
    </location>
</feature>
<dbReference type="PANTHER" id="PTHR13058">
    <property type="entry name" value="THREE PRIME REPAIR EXONUCLEASE 1, 2"/>
    <property type="match status" value="1"/>
</dbReference>
<gene>
    <name evidence="8" type="ORF">KIN20_035877</name>
</gene>
<proteinExistence type="predicted"/>
<dbReference type="AlphaFoldDB" id="A0AAD5RBV5"/>
<organism evidence="8 9">
    <name type="scientific">Parelaphostrongylus tenuis</name>
    <name type="common">Meningeal worm</name>
    <dbReference type="NCBI Taxonomy" id="148309"/>
    <lineage>
        <taxon>Eukaryota</taxon>
        <taxon>Metazoa</taxon>
        <taxon>Ecdysozoa</taxon>
        <taxon>Nematoda</taxon>
        <taxon>Chromadorea</taxon>
        <taxon>Rhabditida</taxon>
        <taxon>Rhabditina</taxon>
        <taxon>Rhabditomorpha</taxon>
        <taxon>Strongyloidea</taxon>
        <taxon>Metastrongylidae</taxon>
        <taxon>Parelaphostrongylus</taxon>
    </lineage>
</organism>
<accession>A0AAD5RBV5</accession>
<keyword evidence="3" id="KW-0479">Metal-binding</keyword>
<feature type="region of interest" description="Disordered" evidence="7">
    <location>
        <begin position="125"/>
        <end position="160"/>
    </location>
</feature>
<evidence type="ECO:0000256" key="1">
    <source>
        <dbReference type="ARBA" id="ARBA00001946"/>
    </source>
</evidence>
<reference evidence="8" key="1">
    <citation type="submission" date="2021-06" db="EMBL/GenBank/DDBJ databases">
        <title>Parelaphostrongylus tenuis whole genome reference sequence.</title>
        <authorList>
            <person name="Garwood T.J."/>
            <person name="Larsen P.A."/>
            <person name="Fountain-Jones N.M."/>
            <person name="Garbe J.R."/>
            <person name="Macchietto M.G."/>
            <person name="Kania S.A."/>
            <person name="Gerhold R.W."/>
            <person name="Richards J.E."/>
            <person name="Wolf T.M."/>
        </authorList>
    </citation>
    <scope>NUCLEOTIDE SEQUENCE</scope>
    <source>
        <strain evidence="8">MNPRO001-30</strain>
        <tissue evidence="8">Meninges</tissue>
    </source>
</reference>
<evidence type="ECO:0000256" key="3">
    <source>
        <dbReference type="ARBA" id="ARBA00022723"/>
    </source>
</evidence>
<evidence type="ECO:0008006" key="10">
    <source>
        <dbReference type="Google" id="ProtNLM"/>
    </source>
</evidence>
<dbReference type="Gene3D" id="3.30.420.10">
    <property type="entry name" value="Ribonuclease H-like superfamily/Ribonuclease H"/>
    <property type="match status" value="1"/>
</dbReference>
<comment type="caution">
    <text evidence="8">The sequence shown here is derived from an EMBL/GenBank/DDBJ whole genome shotgun (WGS) entry which is preliminary data.</text>
</comment>
<dbReference type="GO" id="GO:0003676">
    <property type="term" value="F:nucleic acid binding"/>
    <property type="evidence" value="ECO:0007669"/>
    <property type="project" value="InterPro"/>
</dbReference>
<feature type="region of interest" description="Disordered" evidence="7">
    <location>
        <begin position="35"/>
        <end position="109"/>
    </location>
</feature>
<evidence type="ECO:0000256" key="7">
    <source>
        <dbReference type="SAM" id="MobiDB-lite"/>
    </source>
</evidence>
<dbReference type="GO" id="GO:0005737">
    <property type="term" value="C:cytoplasm"/>
    <property type="evidence" value="ECO:0007669"/>
    <property type="project" value="TreeGrafter"/>
</dbReference>
<keyword evidence="2" id="KW-0540">Nuclease</keyword>
<evidence type="ECO:0000313" key="8">
    <source>
        <dbReference type="EMBL" id="KAJ1373472.1"/>
    </source>
</evidence>
<keyword evidence="9" id="KW-1185">Reference proteome</keyword>